<proteinExistence type="inferred from homology"/>
<evidence type="ECO:0000256" key="2">
    <source>
        <dbReference type="ARBA" id="ARBA00011643"/>
    </source>
</evidence>
<name>A0ABY4MZY4_9MICO</name>
<dbReference type="PANTHER" id="PTHR13799">
    <property type="entry name" value="NGG1 INTERACTING FACTOR 3"/>
    <property type="match status" value="1"/>
</dbReference>
<reference evidence="5" key="1">
    <citation type="submission" date="2022-05" db="EMBL/GenBank/DDBJ databases">
        <title>Complete genome sequence of toluene-degrading Gulosibacter sediminis strain ACHW.36C.</title>
        <authorList>
            <person name="Wai A.C."/>
            <person name="Lai G.K."/>
            <person name="Griffin S.D."/>
            <person name="Leung F.C."/>
        </authorList>
    </citation>
    <scope>NUCLEOTIDE SEQUENCE [LARGE SCALE GENOMIC DNA]</scope>
    <source>
        <strain evidence="5">ACHW.36C</strain>
    </source>
</reference>
<comment type="subunit">
    <text evidence="2">Homohexamer.</text>
</comment>
<dbReference type="Gene3D" id="3.40.1390.30">
    <property type="entry name" value="NIF3 (NGG1p interacting factor 3)-like"/>
    <property type="match status" value="2"/>
</dbReference>
<dbReference type="EMBL" id="CP097160">
    <property type="protein sequence ID" value="UQN16007.1"/>
    <property type="molecule type" value="Genomic_DNA"/>
</dbReference>
<evidence type="ECO:0000256" key="1">
    <source>
        <dbReference type="ARBA" id="ARBA00006964"/>
    </source>
</evidence>
<gene>
    <name evidence="5" type="ORF">M3M28_06080</name>
</gene>
<dbReference type="InterPro" id="IPR002678">
    <property type="entry name" value="DUF34/NIF3"/>
</dbReference>
<dbReference type="NCBIfam" id="TIGR00486">
    <property type="entry name" value="YbgI_SA1388"/>
    <property type="match status" value="1"/>
</dbReference>
<accession>A0ABY4MZY4</accession>
<comment type="similarity">
    <text evidence="1">Belongs to the GTP cyclohydrolase I type 2/NIF3 family.</text>
</comment>
<evidence type="ECO:0000256" key="4">
    <source>
        <dbReference type="ARBA" id="ARBA00022723"/>
    </source>
</evidence>
<keyword evidence="4" id="KW-0479">Metal-binding</keyword>
<dbReference type="InterPro" id="IPR036069">
    <property type="entry name" value="DUF34/NIF3_sf"/>
</dbReference>
<dbReference type="Pfam" id="PF01784">
    <property type="entry name" value="DUF34_NIF3"/>
    <property type="match status" value="1"/>
</dbReference>
<evidence type="ECO:0000313" key="5">
    <source>
        <dbReference type="EMBL" id="UQN16007.1"/>
    </source>
</evidence>
<protein>
    <recommendedName>
        <fullName evidence="3">GTP cyclohydrolase 1 type 2 homolog</fullName>
    </recommendedName>
</protein>
<organism evidence="5">
    <name type="scientific">Gulosibacter sediminis</name>
    <dbReference type="NCBI Taxonomy" id="1729695"/>
    <lineage>
        <taxon>Bacteria</taxon>
        <taxon>Bacillati</taxon>
        <taxon>Actinomycetota</taxon>
        <taxon>Actinomycetes</taxon>
        <taxon>Micrococcales</taxon>
        <taxon>Microbacteriaceae</taxon>
        <taxon>Gulosibacter</taxon>
    </lineage>
</organism>
<dbReference type="SUPFAM" id="SSF102705">
    <property type="entry name" value="NIF3 (NGG1p interacting factor 3)-like"/>
    <property type="match status" value="1"/>
</dbReference>
<sequence length="284" mass="30206">MTSLRQLQSTLDALFPETDAEPWDAVGPAAGDPGAEVTRVLLAVDPVAATVDEALEFGAQLLVTHHPLVLRGITSLREDRYKGALLARLIRGGCALHTAHTNADVVETGPTGTIFDRLGVNADGRQPIEPLANRPERGIGLVGEFAEPISLRDFAERVADVMPPTAGGVRVAGDPEQPVRRVACCSGAGDSLLAHPLVTSADVYLTSDLRHHPASEAREQAFVGGGPALVDVAHFASEWLWLGGLAERLRAAHPELEVRVSTRNTDPWTWQIPQGTKPASSQGE</sequence>
<dbReference type="PANTHER" id="PTHR13799:SF14">
    <property type="entry name" value="GTP CYCLOHYDROLASE 1 TYPE 2 HOMOLOG"/>
    <property type="match status" value="1"/>
</dbReference>
<evidence type="ECO:0000256" key="3">
    <source>
        <dbReference type="ARBA" id="ARBA00022112"/>
    </source>
</evidence>